<feature type="compositionally biased region" description="Low complexity" evidence="5">
    <location>
        <begin position="587"/>
        <end position="601"/>
    </location>
</feature>
<dbReference type="InterPro" id="IPR001841">
    <property type="entry name" value="Znf_RING"/>
</dbReference>
<evidence type="ECO:0000313" key="9">
    <source>
        <dbReference type="Proteomes" id="UP001281003"/>
    </source>
</evidence>
<dbReference type="InterPro" id="IPR001965">
    <property type="entry name" value="Znf_PHD"/>
</dbReference>
<name>A0AAE0PFX9_SORBR</name>
<dbReference type="GO" id="GO:0008270">
    <property type="term" value="F:zinc ion binding"/>
    <property type="evidence" value="ECO:0007669"/>
    <property type="project" value="UniProtKB-KW"/>
</dbReference>
<evidence type="ECO:0008006" key="10">
    <source>
        <dbReference type="Google" id="ProtNLM"/>
    </source>
</evidence>
<dbReference type="CDD" id="cd15545">
    <property type="entry name" value="PHD_BAZ2A_like"/>
    <property type="match status" value="1"/>
</dbReference>
<evidence type="ECO:0000256" key="2">
    <source>
        <dbReference type="ARBA" id="ARBA00022771"/>
    </source>
</evidence>
<dbReference type="PROSITE" id="PS50016">
    <property type="entry name" value="ZF_PHD_2"/>
    <property type="match status" value="1"/>
</dbReference>
<dbReference type="PROSITE" id="PS01359">
    <property type="entry name" value="ZF_PHD_1"/>
    <property type="match status" value="1"/>
</dbReference>
<feature type="compositionally biased region" description="Low complexity" evidence="5">
    <location>
        <begin position="444"/>
        <end position="461"/>
    </location>
</feature>
<keyword evidence="9" id="KW-1185">Reference proteome</keyword>
<feature type="region of interest" description="Disordered" evidence="5">
    <location>
        <begin position="237"/>
        <end position="257"/>
    </location>
</feature>
<evidence type="ECO:0000259" key="6">
    <source>
        <dbReference type="PROSITE" id="PS50016"/>
    </source>
</evidence>
<gene>
    <name evidence="8" type="ORF">B0T20DRAFT_194384</name>
</gene>
<feature type="compositionally biased region" description="Basic and acidic residues" evidence="5">
    <location>
        <begin position="405"/>
        <end position="418"/>
    </location>
</feature>
<dbReference type="InterPro" id="IPR019787">
    <property type="entry name" value="Znf_PHD-finger"/>
</dbReference>
<feature type="compositionally biased region" description="Low complexity" evidence="5">
    <location>
        <begin position="68"/>
        <end position="88"/>
    </location>
</feature>
<organism evidence="8 9">
    <name type="scientific">Sordaria brevicollis</name>
    <dbReference type="NCBI Taxonomy" id="83679"/>
    <lineage>
        <taxon>Eukaryota</taxon>
        <taxon>Fungi</taxon>
        <taxon>Dikarya</taxon>
        <taxon>Ascomycota</taxon>
        <taxon>Pezizomycotina</taxon>
        <taxon>Sordariomycetes</taxon>
        <taxon>Sordariomycetidae</taxon>
        <taxon>Sordariales</taxon>
        <taxon>Sordariaceae</taxon>
        <taxon>Sordaria</taxon>
    </lineage>
</organism>
<feature type="compositionally biased region" description="Polar residues" evidence="5">
    <location>
        <begin position="430"/>
        <end position="443"/>
    </location>
</feature>
<comment type="caution">
    <text evidence="8">The sequence shown here is derived from an EMBL/GenBank/DDBJ whole genome shotgun (WGS) entry which is preliminary data.</text>
</comment>
<keyword evidence="2 4" id="KW-0863">Zinc-finger</keyword>
<evidence type="ECO:0000259" key="7">
    <source>
        <dbReference type="PROSITE" id="PS50089"/>
    </source>
</evidence>
<dbReference type="Pfam" id="PF00628">
    <property type="entry name" value="PHD"/>
    <property type="match status" value="1"/>
</dbReference>
<feature type="compositionally biased region" description="Basic residues" evidence="5">
    <location>
        <begin position="419"/>
        <end position="429"/>
    </location>
</feature>
<feature type="compositionally biased region" description="Low complexity" evidence="5">
    <location>
        <begin position="26"/>
        <end position="45"/>
    </location>
</feature>
<dbReference type="SUPFAM" id="SSF57850">
    <property type="entry name" value="RING/U-box"/>
    <property type="match status" value="1"/>
</dbReference>
<evidence type="ECO:0000313" key="8">
    <source>
        <dbReference type="EMBL" id="KAK3399223.1"/>
    </source>
</evidence>
<protein>
    <recommendedName>
        <fullName evidence="10">PHD and RING finger domain-containing protein</fullName>
    </recommendedName>
</protein>
<evidence type="ECO:0000256" key="1">
    <source>
        <dbReference type="ARBA" id="ARBA00022723"/>
    </source>
</evidence>
<dbReference type="PANTHER" id="PTHR12618:SF20">
    <property type="entry name" value="PHD AND RING FINGER DOMAIN-CONTAINING PROTEIN 1"/>
    <property type="match status" value="1"/>
</dbReference>
<dbReference type="Proteomes" id="UP001281003">
    <property type="component" value="Unassembled WGS sequence"/>
</dbReference>
<feature type="region of interest" description="Disordered" evidence="5">
    <location>
        <begin position="363"/>
        <end position="624"/>
    </location>
</feature>
<dbReference type="InterPro" id="IPR013083">
    <property type="entry name" value="Znf_RING/FYVE/PHD"/>
</dbReference>
<feature type="compositionally biased region" description="Low complexity" evidence="5">
    <location>
        <begin position="547"/>
        <end position="575"/>
    </location>
</feature>
<dbReference type="EMBL" id="JAUTDP010000005">
    <property type="protein sequence ID" value="KAK3399223.1"/>
    <property type="molecule type" value="Genomic_DNA"/>
</dbReference>
<keyword evidence="1" id="KW-0479">Metal-binding</keyword>
<feature type="domain" description="PHD-type" evidence="6">
    <location>
        <begin position="179"/>
        <end position="227"/>
    </location>
</feature>
<dbReference type="SMART" id="SM00184">
    <property type="entry name" value="RING"/>
    <property type="match status" value="2"/>
</dbReference>
<dbReference type="Pfam" id="PF13639">
    <property type="entry name" value="zf-RING_2"/>
    <property type="match status" value="1"/>
</dbReference>
<proteinExistence type="predicted"/>
<evidence type="ECO:0000256" key="5">
    <source>
        <dbReference type="SAM" id="MobiDB-lite"/>
    </source>
</evidence>
<dbReference type="PROSITE" id="PS50089">
    <property type="entry name" value="ZF_RING_2"/>
    <property type="match status" value="1"/>
</dbReference>
<feature type="compositionally biased region" description="Basic and acidic residues" evidence="5">
    <location>
        <begin position="248"/>
        <end position="257"/>
    </location>
</feature>
<accession>A0AAE0PFX9</accession>
<dbReference type="SMART" id="SM00249">
    <property type="entry name" value="PHD"/>
    <property type="match status" value="1"/>
</dbReference>
<dbReference type="InterPro" id="IPR047157">
    <property type="entry name" value="PHRF1/Atg35"/>
</dbReference>
<dbReference type="Gene3D" id="3.30.40.10">
    <property type="entry name" value="Zinc/RING finger domain, C3HC4 (zinc finger)"/>
    <property type="match status" value="2"/>
</dbReference>
<dbReference type="AlphaFoldDB" id="A0AAE0PFX9"/>
<evidence type="ECO:0000256" key="3">
    <source>
        <dbReference type="ARBA" id="ARBA00022833"/>
    </source>
</evidence>
<dbReference type="InterPro" id="IPR011011">
    <property type="entry name" value="Znf_FYVE_PHD"/>
</dbReference>
<dbReference type="PANTHER" id="PTHR12618">
    <property type="entry name" value="PHD AND RING FINGER DOMAIN-CONTAINING PROTEIN 1"/>
    <property type="match status" value="1"/>
</dbReference>
<dbReference type="InterPro" id="IPR019786">
    <property type="entry name" value="Zinc_finger_PHD-type_CS"/>
</dbReference>
<dbReference type="SUPFAM" id="SSF57903">
    <property type="entry name" value="FYVE/PHD zinc finger"/>
    <property type="match status" value="1"/>
</dbReference>
<keyword evidence="3" id="KW-0862">Zinc</keyword>
<reference evidence="8" key="2">
    <citation type="submission" date="2023-07" db="EMBL/GenBank/DDBJ databases">
        <authorList>
            <consortium name="Lawrence Berkeley National Laboratory"/>
            <person name="Haridas S."/>
            <person name="Hensen N."/>
            <person name="Bonometti L."/>
            <person name="Westerberg I."/>
            <person name="Brannstrom I.O."/>
            <person name="Guillou S."/>
            <person name="Cros-Aarteil S."/>
            <person name="Calhoun S."/>
            <person name="Kuo A."/>
            <person name="Mondo S."/>
            <person name="Pangilinan J."/>
            <person name="Riley R."/>
            <person name="LaButti K."/>
            <person name="Andreopoulos B."/>
            <person name="Lipzen A."/>
            <person name="Chen C."/>
            <person name="Yanf M."/>
            <person name="Daum C."/>
            <person name="Ng V."/>
            <person name="Clum A."/>
            <person name="Steindorff A."/>
            <person name="Ohm R."/>
            <person name="Martin F."/>
            <person name="Silar P."/>
            <person name="Natvig D."/>
            <person name="Lalanne C."/>
            <person name="Gautier V."/>
            <person name="Ament-velasquez S.L."/>
            <person name="Kruys A."/>
            <person name="Hutchinson M.I."/>
            <person name="Powell A.J."/>
            <person name="Barry K."/>
            <person name="Miller A.N."/>
            <person name="Grigoriev I.V."/>
            <person name="Debuchy R."/>
            <person name="Gladieux P."/>
            <person name="Thoren M.H."/>
            <person name="Johannesson H."/>
        </authorList>
    </citation>
    <scope>NUCLEOTIDE SEQUENCE</scope>
    <source>
        <strain evidence="8">FGSC 1904</strain>
    </source>
</reference>
<feature type="domain" description="RING-type" evidence="7">
    <location>
        <begin position="108"/>
        <end position="131"/>
    </location>
</feature>
<feature type="compositionally biased region" description="Polar residues" evidence="5">
    <location>
        <begin position="535"/>
        <end position="546"/>
    </location>
</feature>
<reference evidence="8" key="1">
    <citation type="journal article" date="2023" name="Mol. Phylogenet. Evol.">
        <title>Genome-scale phylogeny and comparative genomics of the fungal order Sordariales.</title>
        <authorList>
            <person name="Hensen N."/>
            <person name="Bonometti L."/>
            <person name="Westerberg I."/>
            <person name="Brannstrom I.O."/>
            <person name="Guillou S."/>
            <person name="Cros-Aarteil S."/>
            <person name="Calhoun S."/>
            <person name="Haridas S."/>
            <person name="Kuo A."/>
            <person name="Mondo S."/>
            <person name="Pangilinan J."/>
            <person name="Riley R."/>
            <person name="LaButti K."/>
            <person name="Andreopoulos B."/>
            <person name="Lipzen A."/>
            <person name="Chen C."/>
            <person name="Yan M."/>
            <person name="Daum C."/>
            <person name="Ng V."/>
            <person name="Clum A."/>
            <person name="Steindorff A."/>
            <person name="Ohm R.A."/>
            <person name="Martin F."/>
            <person name="Silar P."/>
            <person name="Natvig D.O."/>
            <person name="Lalanne C."/>
            <person name="Gautier V."/>
            <person name="Ament-Velasquez S.L."/>
            <person name="Kruys A."/>
            <person name="Hutchinson M.I."/>
            <person name="Powell A.J."/>
            <person name="Barry K."/>
            <person name="Miller A.N."/>
            <person name="Grigoriev I.V."/>
            <person name="Debuchy R."/>
            <person name="Gladieux P."/>
            <person name="Hiltunen Thoren M."/>
            <person name="Johannesson H."/>
        </authorList>
    </citation>
    <scope>NUCLEOTIDE SEQUENCE</scope>
    <source>
        <strain evidence="8">FGSC 1904</strain>
    </source>
</reference>
<feature type="region of interest" description="Disordered" evidence="5">
    <location>
        <begin position="1"/>
        <end position="97"/>
    </location>
</feature>
<feature type="compositionally biased region" description="Basic and acidic residues" evidence="5">
    <location>
        <begin position="366"/>
        <end position="381"/>
    </location>
</feature>
<evidence type="ECO:0000256" key="4">
    <source>
        <dbReference type="PROSITE-ProRule" id="PRU00175"/>
    </source>
</evidence>
<sequence>MADQCIVCLETLDVQQPSEQDPHKNPSSSSVSAAPPATTTAGDSSEPGAPPAASIEVDAVTPPKEFNDASNSNSNSNNSPLSTTASNTGTTSRKHDNKHDHVAEIQVCGHALHDSCLRLWTDKANSCPICRQQFHLVHVYDKIGGKLLSSYHVEDKKQVADFDPQQWLDENPEPEEDVSLPCPICNRSDNEEVLLLCDGCDTPYHTYCIGLERVPPSHWFCMECADVLGEDINAQDGMPSDFAPAPRTRRESQNAQRERGNYYFPRTQGSMRRARIRARSDEWQGAWGRIAGRVWDALSLDLDYQDDDGDDGTLEDLENYRRSQRLREQERLEHERWQQRLQIATRLGARDVFTTNMPSVFQSRYVPREPSPRPTREEERAWGAFEMARGNPEGSSSRKRKSRSISHEAEASNHEPERKLKRPRTRRLHTTTNGEPSTSAANQPSSASTAGPSASTETAPSFLSSLLKEVEMSTPSEEDGFQGLPELPVPGSIDTGSPIPTYVSPRATTPPMVMSRPSSPGLSSYLAPVYAPANFSLNGPRTPTAKTSRSSSPNNRPRSRTSPENSDTEQQQQQQHRGRTLQQNGPAAQSSTSTAVQASLARRPHPRASHRSPETSPSRPALPLDVKQSINSIVRGALRPHWHSQKITAEQYESINRDVSRKLYEEVKDPAMDLGDELKESWEKIAAKEVTRAVEQLKA</sequence>